<dbReference type="OrthoDB" id="68076at2759"/>
<dbReference type="Pfam" id="PF14075">
    <property type="entry name" value="UBN_AB"/>
    <property type="match status" value="1"/>
</dbReference>
<feature type="compositionally biased region" description="Polar residues" evidence="2">
    <location>
        <begin position="835"/>
        <end position="861"/>
    </location>
</feature>
<feature type="compositionally biased region" description="Low complexity" evidence="2">
    <location>
        <begin position="800"/>
        <end position="834"/>
    </location>
</feature>
<evidence type="ECO:0000259" key="4">
    <source>
        <dbReference type="Pfam" id="PF14075"/>
    </source>
</evidence>
<feature type="domain" description="Hpc2-related" evidence="3">
    <location>
        <begin position="113"/>
        <end position="164"/>
    </location>
</feature>
<feature type="compositionally biased region" description="Polar residues" evidence="2">
    <location>
        <begin position="556"/>
        <end position="573"/>
    </location>
</feature>
<feature type="region of interest" description="Disordered" evidence="2">
    <location>
        <begin position="905"/>
        <end position="936"/>
    </location>
</feature>
<feature type="compositionally biased region" description="Polar residues" evidence="2">
    <location>
        <begin position="668"/>
        <end position="679"/>
    </location>
</feature>
<keyword evidence="1" id="KW-0597">Phosphoprotein</keyword>
<name>A0A7R9M750_9ACAR</name>
<dbReference type="PANTHER" id="PTHR21669:SF28">
    <property type="entry name" value="YEMANUCLEIN"/>
    <property type="match status" value="1"/>
</dbReference>
<organism evidence="5">
    <name type="scientific">Oppiella nova</name>
    <dbReference type="NCBI Taxonomy" id="334625"/>
    <lineage>
        <taxon>Eukaryota</taxon>
        <taxon>Metazoa</taxon>
        <taxon>Ecdysozoa</taxon>
        <taxon>Arthropoda</taxon>
        <taxon>Chelicerata</taxon>
        <taxon>Arachnida</taxon>
        <taxon>Acari</taxon>
        <taxon>Acariformes</taxon>
        <taxon>Sarcoptiformes</taxon>
        <taxon>Oribatida</taxon>
        <taxon>Brachypylina</taxon>
        <taxon>Oppioidea</taxon>
        <taxon>Oppiidae</taxon>
        <taxon>Oppiella</taxon>
    </lineage>
</organism>
<feature type="region of interest" description="Disordered" evidence="2">
    <location>
        <begin position="1"/>
        <end position="47"/>
    </location>
</feature>
<dbReference type="Proteomes" id="UP000728032">
    <property type="component" value="Unassembled WGS sequence"/>
</dbReference>
<keyword evidence="6" id="KW-1185">Reference proteome</keyword>
<evidence type="ECO:0000313" key="6">
    <source>
        <dbReference type="Proteomes" id="UP000728032"/>
    </source>
</evidence>
<feature type="compositionally biased region" description="Polar residues" evidence="2">
    <location>
        <begin position="588"/>
        <end position="614"/>
    </location>
</feature>
<sequence>MSAEPKRVSLKTVPSVANTCDRLDNNHKKSKNGPKEAPKEPKTRRFTVTLRLSEDTDEFNEFSFNELMKTSDDKDAEPNGADADDAYLSVDDEQNEQKLRKLAKSFELKYGPKKRRMIEDHIDKGSGYDDTDPFIDNEEAYDELVPSTLTTKYGGFYINCGELEFRPLSPEVVDMNVEEEEDDDEEDNIRPVLKRKKKLKLINQKRRRPSVDLVQKNATNKTTLPNKTVKEMLRHKKFITPNASNNTNNVEEIQLNDSEEEVMVSASVKDVVDCVAKGEDQSNGHKTMTSNGNIEAEELNRTDVLQPVQLPDNLPQDLRLLIDKIKKLAQTSHDGKRNFFTQEINKLLFEVETKTKSLPQLSKTQIYAHLASKLPVTKQTLISKVKKASVETFDYELNSAMARMQVLVKANTDTVFQKYQQDMQNAKELDEKNKQSGTQHMVTLPRKVFSFSPEMRQQLDRAVRAKINLYDQISHKSQTITLKDYLFEFLEQKVKPIFPKGWMSTEHLKRRVKWIKDILPPAESRNWRPKEPRQPSPQQPPQSHQQSQQSSPQTQTVGKPTAQTNAVTKSQPSLPEKCTKPESDSNQRKSLLNSNNSKLTANPYQMASKMSDNMSEGLGSKFMPNPKETKNSINNTDYMTNVTSIDLSTKARSSPKPTVPTAKVSPMNLKTSPNTSSLLKSDAIKSSSPSPSASPLSVNSILSSSKTSEKADKLSREECLTKVIERSLGDYPNSYTNSQRNSKTNSLPQNSILFANEMFAKGFTNSAKESVKAKPEVIEIASSPEPYIKSHQTTHQTTPSKQQLSSQSSHAASLQFIQNFQQQQHQKSMQSQQKTANKQYSMSQPLTSTTSASNVSFSRTSEVPKKKYNSSTSLIQSSNTPKLEQDLRQNASKVDSILHQSYISANSGRNSSRDTSISITPIPQSKSNDIMTPKQSTSSRLMSTAAVVTSASPTITTIANNPLMMDAYLRQIQSFATSGQIPPYLRFLDTPIYQTAQTSPNLYYPYQNTISPNNSNNKTTKDK</sequence>
<evidence type="ECO:0000256" key="2">
    <source>
        <dbReference type="SAM" id="MobiDB-lite"/>
    </source>
</evidence>
<dbReference type="InterPro" id="IPR026947">
    <property type="entry name" value="UBN_middle_dom"/>
</dbReference>
<evidence type="ECO:0000259" key="3">
    <source>
        <dbReference type="Pfam" id="PF08729"/>
    </source>
</evidence>
<dbReference type="GO" id="GO:0005634">
    <property type="term" value="C:nucleus"/>
    <property type="evidence" value="ECO:0007669"/>
    <property type="project" value="TreeGrafter"/>
</dbReference>
<dbReference type="Pfam" id="PF08729">
    <property type="entry name" value="HUN"/>
    <property type="match status" value="1"/>
</dbReference>
<feature type="compositionally biased region" description="Polar residues" evidence="2">
    <location>
        <begin position="790"/>
        <end position="799"/>
    </location>
</feature>
<dbReference type="EMBL" id="OC922989">
    <property type="protein sequence ID" value="CAD7654555.1"/>
    <property type="molecule type" value="Genomic_DNA"/>
</dbReference>
<protein>
    <recommendedName>
        <fullName evidence="7">Ubinuclein-2</fullName>
    </recommendedName>
</protein>
<accession>A0A7R9M750</accession>
<gene>
    <name evidence="5" type="ORF">ONB1V03_LOCUS11202</name>
</gene>
<dbReference type="GO" id="GO:0006325">
    <property type="term" value="P:chromatin organization"/>
    <property type="evidence" value="ECO:0007669"/>
    <property type="project" value="TreeGrafter"/>
</dbReference>
<evidence type="ECO:0008006" key="7">
    <source>
        <dbReference type="Google" id="ProtNLM"/>
    </source>
</evidence>
<feature type="domain" description="Ubinuclein middle" evidence="4">
    <location>
        <begin position="310"/>
        <end position="510"/>
    </location>
</feature>
<evidence type="ECO:0000313" key="5">
    <source>
        <dbReference type="EMBL" id="CAD7654555.1"/>
    </source>
</evidence>
<feature type="compositionally biased region" description="Polar residues" evidence="2">
    <location>
        <begin position="631"/>
        <end position="656"/>
    </location>
</feature>
<feature type="region of interest" description="Disordered" evidence="2">
    <location>
        <begin position="523"/>
        <end position="716"/>
    </location>
</feature>
<proteinExistence type="predicted"/>
<feature type="compositionally biased region" description="Basic and acidic residues" evidence="2">
    <location>
        <begin position="21"/>
        <end position="43"/>
    </location>
</feature>
<evidence type="ECO:0000256" key="1">
    <source>
        <dbReference type="ARBA" id="ARBA00022553"/>
    </source>
</evidence>
<feature type="compositionally biased region" description="Polar residues" evidence="2">
    <location>
        <begin position="869"/>
        <end position="890"/>
    </location>
</feature>
<reference evidence="5" key="1">
    <citation type="submission" date="2020-11" db="EMBL/GenBank/DDBJ databases">
        <authorList>
            <person name="Tran Van P."/>
        </authorList>
    </citation>
    <scope>NUCLEOTIDE SEQUENCE</scope>
</reference>
<feature type="compositionally biased region" description="Basic and acidic residues" evidence="2">
    <location>
        <begin position="577"/>
        <end position="587"/>
    </location>
</feature>
<dbReference type="EMBL" id="CAJPVJ010008164">
    <property type="protein sequence ID" value="CAG2171742.1"/>
    <property type="molecule type" value="Genomic_DNA"/>
</dbReference>
<dbReference type="InterPro" id="IPR014840">
    <property type="entry name" value="HRD"/>
</dbReference>
<feature type="compositionally biased region" description="Low complexity" evidence="2">
    <location>
        <begin position="686"/>
        <end position="706"/>
    </location>
</feature>
<feature type="compositionally biased region" description="Basic and acidic residues" evidence="2">
    <location>
        <begin position="707"/>
        <end position="716"/>
    </location>
</feature>
<feature type="compositionally biased region" description="Low complexity" evidence="2">
    <location>
        <begin position="541"/>
        <end position="555"/>
    </location>
</feature>
<feature type="region of interest" description="Disordered" evidence="2">
    <location>
        <begin position="783"/>
        <end position="890"/>
    </location>
</feature>
<dbReference type="AlphaFoldDB" id="A0A7R9M750"/>
<dbReference type="PANTHER" id="PTHR21669">
    <property type="entry name" value="CAPZ-INTERACTING PROTEIN AND RELATED PROTEINS"/>
    <property type="match status" value="1"/>
</dbReference>